<gene>
    <name evidence="3" type="ORF">G3M48_009297</name>
</gene>
<dbReference type="AlphaFoldDB" id="A0AAW0RJG3"/>
<feature type="compositionally biased region" description="Polar residues" evidence="1">
    <location>
        <begin position="261"/>
        <end position="284"/>
    </location>
</feature>
<keyword evidence="4" id="KW-1185">Reference proteome</keyword>
<protein>
    <recommendedName>
        <fullName evidence="2">Biotin-protein ligase N-terminal domain-containing protein</fullName>
    </recommendedName>
</protein>
<organism evidence="3 4">
    <name type="scientific">Beauveria asiatica</name>
    <dbReference type="NCBI Taxonomy" id="1069075"/>
    <lineage>
        <taxon>Eukaryota</taxon>
        <taxon>Fungi</taxon>
        <taxon>Dikarya</taxon>
        <taxon>Ascomycota</taxon>
        <taxon>Pezizomycotina</taxon>
        <taxon>Sordariomycetes</taxon>
        <taxon>Hypocreomycetidae</taxon>
        <taxon>Hypocreales</taxon>
        <taxon>Cordycipitaceae</taxon>
        <taxon>Beauveria</taxon>
    </lineage>
</organism>
<dbReference type="EMBL" id="JAAHCF010000749">
    <property type="protein sequence ID" value="KAK8142123.1"/>
    <property type="molecule type" value="Genomic_DNA"/>
</dbReference>
<dbReference type="Gene3D" id="3.40.50.880">
    <property type="match status" value="1"/>
</dbReference>
<proteinExistence type="predicted"/>
<evidence type="ECO:0000256" key="1">
    <source>
        <dbReference type="SAM" id="MobiDB-lite"/>
    </source>
</evidence>
<dbReference type="Proteomes" id="UP001397290">
    <property type="component" value="Unassembled WGS sequence"/>
</dbReference>
<sequence length="308" mass="32936">MVQLMGSGAAADRPRAFVWLGPKDDPDLSEAVGQLLESSSHNFQVAYVGPKDITADSLKTVEVLAFPGGADVDNLWKVLKPVAQPIRSFVAGGGRYLGFCLGAYIAGHSPGLGLLPNGTDVSPECDEEDAQVRDDRDTVIQIHWAFSSGSNAGKTATDRWIYYQEGNFVKNFVEDNTSFVLGRYSKTDRVAATLNKYGEGWVGTIGPHPEADQSWFDLANITAPDGLQTEVGHDLINAVMSGGSNVRTLAASRPANGTEPKPSTTRGPSSSTVSEPKPSTTTDPNPAPKVVSSGGSRLNNPFRRLFRR</sequence>
<reference evidence="3 4" key="1">
    <citation type="submission" date="2020-02" db="EMBL/GenBank/DDBJ databases">
        <title>Comparative genomics of the hypocrealean fungal genus Beauvera.</title>
        <authorList>
            <person name="Showalter D.N."/>
            <person name="Bushley K.E."/>
            <person name="Rehner S.A."/>
        </authorList>
    </citation>
    <scope>NUCLEOTIDE SEQUENCE [LARGE SCALE GENOMIC DNA]</scope>
    <source>
        <strain evidence="3 4">ARSEF4384</strain>
    </source>
</reference>
<evidence type="ECO:0000313" key="3">
    <source>
        <dbReference type="EMBL" id="KAK8142123.1"/>
    </source>
</evidence>
<dbReference type="Pfam" id="PF09825">
    <property type="entry name" value="BPL_N"/>
    <property type="match status" value="1"/>
</dbReference>
<dbReference type="InterPro" id="IPR029062">
    <property type="entry name" value="Class_I_gatase-like"/>
</dbReference>
<name>A0AAW0RJG3_9HYPO</name>
<dbReference type="InterPro" id="IPR019197">
    <property type="entry name" value="Biotin-prot_ligase_N"/>
</dbReference>
<comment type="caution">
    <text evidence="3">The sequence shown here is derived from an EMBL/GenBank/DDBJ whole genome shotgun (WGS) entry which is preliminary data.</text>
</comment>
<evidence type="ECO:0000313" key="4">
    <source>
        <dbReference type="Proteomes" id="UP001397290"/>
    </source>
</evidence>
<dbReference type="SUPFAM" id="SSF52317">
    <property type="entry name" value="Class I glutamine amidotransferase-like"/>
    <property type="match status" value="1"/>
</dbReference>
<evidence type="ECO:0000259" key="2">
    <source>
        <dbReference type="Pfam" id="PF09825"/>
    </source>
</evidence>
<feature type="region of interest" description="Disordered" evidence="1">
    <location>
        <begin position="250"/>
        <end position="308"/>
    </location>
</feature>
<feature type="compositionally biased region" description="Low complexity" evidence="1">
    <location>
        <begin position="297"/>
        <end position="308"/>
    </location>
</feature>
<feature type="domain" description="Biotin-protein ligase N-terminal" evidence="2">
    <location>
        <begin position="30"/>
        <end position="107"/>
    </location>
</feature>
<accession>A0AAW0RJG3</accession>